<keyword evidence="5" id="KW-0862">Zinc</keyword>
<evidence type="ECO:0000313" key="15">
    <source>
        <dbReference type="Proteomes" id="UP000050795"/>
    </source>
</evidence>
<keyword evidence="4 12" id="KW-0863">Zinc-finger</keyword>
<evidence type="ECO:0000256" key="11">
    <source>
        <dbReference type="ARBA" id="ARBA00083685"/>
    </source>
</evidence>
<dbReference type="PROSITE" id="PS00028">
    <property type="entry name" value="ZINC_FINGER_C2H2_1"/>
    <property type="match status" value="4"/>
</dbReference>
<dbReference type="Gene3D" id="3.30.160.60">
    <property type="entry name" value="Classic Zinc Finger"/>
    <property type="match status" value="4"/>
</dbReference>
<reference evidence="16" key="2">
    <citation type="submission" date="2023-11" db="UniProtKB">
        <authorList>
            <consortium name="WormBaseParasite"/>
        </authorList>
    </citation>
    <scope>IDENTIFICATION</scope>
</reference>
<keyword evidence="7" id="KW-0539">Nucleus</keyword>
<feature type="domain" description="C2H2-type" evidence="14">
    <location>
        <begin position="807"/>
        <end position="834"/>
    </location>
</feature>
<dbReference type="FunFam" id="3.30.160.60:FF:000446">
    <property type="entry name" value="Zinc finger protein"/>
    <property type="match status" value="1"/>
</dbReference>
<dbReference type="PANTHER" id="PTHR24388">
    <property type="entry name" value="ZINC FINGER PROTEIN"/>
    <property type="match status" value="1"/>
</dbReference>
<keyword evidence="6" id="KW-0238">DNA-binding</keyword>
<dbReference type="FunFam" id="3.30.160.60:FF:000043">
    <property type="entry name" value="Scratch family zinc finger 2"/>
    <property type="match status" value="1"/>
</dbReference>
<feature type="region of interest" description="Disordered" evidence="13">
    <location>
        <begin position="228"/>
        <end position="249"/>
    </location>
</feature>
<feature type="compositionally biased region" description="Low complexity" evidence="13">
    <location>
        <begin position="541"/>
        <end position="562"/>
    </location>
</feature>
<sequence length="878" mass="97280">MVVQIKRYRISDSQIQDHTMNILQDNHHSSMYSDLNFPTNKFDVNPDIMKTGIHNMNTNPINNNFINTNNSDNSNPFYKLFSQFPNYAFMNSYHGFDGNQTTHDLISSNSNIVGNGTSAFRTPSPIMDFMKEQSNITQSSPKQSVNSYIQPDNICQQNVIVNDDVISQLNSTKMNITDLQSTIQLAKKLAQHFMALSNSNNGNDICLSPSKCNPTTLQSEQSFHRCNILQQQQQQQQQQGHTLSSEDSKYSNNGAKMNNFCETAIHSLEHLTEFLCQQHQPNIGGITSTTSYNNNGVSKPSFLSDSHNQMDSSHFDEAIQFTPLQSSLEESGCIDLSYNSANKTSTGQNKLSSMNLSSSALANDLVVCSGITSHNKTDNLDYHMNESSEPVESLIHKAISELHQYPSISSFLASSFPTTPETVSVSSSSLSPSAYAVSALPTTSLTETCDYNTINNFNLSLTLPMSTDIQATDYHSTNDFFTSLLKLKIPPPDKLSEIFINTGHSMYNNIDTSNNIANGSNPNNMNETHSPQVINDNQYKTTRTTTSGSSSSNSSVVTGHSNTSDKHNHHAANGSTRTKNRKSGFQAGVTVGYTYDAFFISDGRSRKRVKNSYVKQTKSQHRRSYPTDDSSHLISPQSNPSTSGSCSFDGTCISSYANEEQSSNSLNTQLKSHVSIASSSLLVSSPSESQSQRYSCPDCGKNYATSSNLSRHKQTHRSLDSQSAKKCPQCGKAYVSMPALSMHLLTHDLKHQCDICGKAFSRPWLLQGHRRAHTGEKPYGCAHCGRAFADRSNLRAHMQTHSGMKQFECKQCHKNFALKSYLNKHLESGCINKSNWSMSGSPIANNENKSHLLPTDEISKIEFYQQSDLPWSVTKLIN</sequence>
<evidence type="ECO:0000256" key="2">
    <source>
        <dbReference type="ARBA" id="ARBA00022723"/>
    </source>
</evidence>
<feature type="domain" description="C2H2-type" evidence="14">
    <location>
        <begin position="779"/>
        <end position="806"/>
    </location>
</feature>
<dbReference type="InterPro" id="IPR050527">
    <property type="entry name" value="Snail/Krueppel_Znf"/>
</dbReference>
<accession>A0AA85JEE4</accession>
<feature type="compositionally biased region" description="Low complexity" evidence="13">
    <location>
        <begin position="230"/>
        <end position="239"/>
    </location>
</feature>
<evidence type="ECO:0000256" key="9">
    <source>
        <dbReference type="ARBA" id="ARBA00064979"/>
    </source>
</evidence>
<proteinExistence type="inferred from homology"/>
<feature type="domain" description="C2H2-type" evidence="14">
    <location>
        <begin position="694"/>
        <end position="721"/>
    </location>
</feature>
<organism evidence="15 16">
    <name type="scientific">Trichobilharzia regenti</name>
    <name type="common">Nasal bird schistosome</name>
    <dbReference type="NCBI Taxonomy" id="157069"/>
    <lineage>
        <taxon>Eukaryota</taxon>
        <taxon>Metazoa</taxon>
        <taxon>Spiralia</taxon>
        <taxon>Lophotrochozoa</taxon>
        <taxon>Platyhelminthes</taxon>
        <taxon>Trematoda</taxon>
        <taxon>Digenea</taxon>
        <taxon>Strigeidida</taxon>
        <taxon>Schistosomatoidea</taxon>
        <taxon>Schistosomatidae</taxon>
        <taxon>Trichobilharzia</taxon>
    </lineage>
</organism>
<evidence type="ECO:0000256" key="13">
    <source>
        <dbReference type="SAM" id="MobiDB-lite"/>
    </source>
</evidence>
<dbReference type="Pfam" id="PF00096">
    <property type="entry name" value="zf-C2H2"/>
    <property type="match status" value="4"/>
</dbReference>
<dbReference type="WBParaSite" id="TREG1_16890.1">
    <property type="protein sequence ID" value="TREG1_16890.1"/>
    <property type="gene ID" value="TREG1_16890"/>
</dbReference>
<dbReference type="InterPro" id="IPR013087">
    <property type="entry name" value="Znf_C2H2_type"/>
</dbReference>
<name>A0AA85JEE4_TRIRE</name>
<reference evidence="15" key="1">
    <citation type="submission" date="2022-06" db="EMBL/GenBank/DDBJ databases">
        <authorList>
            <person name="Berger JAMES D."/>
            <person name="Berger JAMES D."/>
        </authorList>
    </citation>
    <scope>NUCLEOTIDE SEQUENCE [LARGE SCALE GENOMIC DNA]</scope>
</reference>
<evidence type="ECO:0000256" key="10">
    <source>
        <dbReference type="ARBA" id="ARBA00071743"/>
    </source>
</evidence>
<evidence type="ECO:0000256" key="4">
    <source>
        <dbReference type="ARBA" id="ARBA00022771"/>
    </source>
</evidence>
<comment type="similarity">
    <text evidence="8">Belongs to the snail C2H2-type zinc-finger protein family.</text>
</comment>
<dbReference type="GO" id="GO:0000978">
    <property type="term" value="F:RNA polymerase II cis-regulatory region sequence-specific DNA binding"/>
    <property type="evidence" value="ECO:0007669"/>
    <property type="project" value="TreeGrafter"/>
</dbReference>
<feature type="compositionally biased region" description="Polar residues" evidence="13">
    <location>
        <begin position="632"/>
        <end position="645"/>
    </location>
</feature>
<evidence type="ECO:0000256" key="12">
    <source>
        <dbReference type="PROSITE-ProRule" id="PRU00042"/>
    </source>
</evidence>
<feature type="region of interest" description="Disordered" evidence="13">
    <location>
        <begin position="541"/>
        <end position="583"/>
    </location>
</feature>
<evidence type="ECO:0000256" key="3">
    <source>
        <dbReference type="ARBA" id="ARBA00022737"/>
    </source>
</evidence>
<dbReference type="PROSITE" id="PS50157">
    <property type="entry name" value="ZINC_FINGER_C2H2_2"/>
    <property type="match status" value="5"/>
</dbReference>
<dbReference type="SMART" id="SM00355">
    <property type="entry name" value="ZnF_C2H2"/>
    <property type="match status" value="5"/>
</dbReference>
<feature type="domain" description="C2H2-type" evidence="14">
    <location>
        <begin position="751"/>
        <end position="778"/>
    </location>
</feature>
<feature type="region of interest" description="Disordered" evidence="13">
    <location>
        <begin position="606"/>
        <end position="645"/>
    </location>
</feature>
<dbReference type="PANTHER" id="PTHR24388:SF38">
    <property type="entry name" value="PROTEIN SNAIL"/>
    <property type="match status" value="1"/>
</dbReference>
<dbReference type="FunFam" id="3.30.160.60:FF:000207">
    <property type="entry name" value="zinc finger protein SNAI2"/>
    <property type="match status" value="1"/>
</dbReference>
<evidence type="ECO:0000256" key="6">
    <source>
        <dbReference type="ARBA" id="ARBA00023125"/>
    </source>
</evidence>
<dbReference type="AlphaFoldDB" id="A0AA85JEE4"/>
<feature type="domain" description="C2H2-type" evidence="14">
    <location>
        <begin position="725"/>
        <end position="752"/>
    </location>
</feature>
<evidence type="ECO:0000256" key="7">
    <source>
        <dbReference type="ARBA" id="ARBA00023242"/>
    </source>
</evidence>
<protein>
    <recommendedName>
        <fullName evidence="10">Transcriptional repressor scratch 1</fullName>
    </recommendedName>
    <alternativeName>
        <fullName evidence="11">Scratch homolog 1 zinc finger protein</fullName>
    </alternativeName>
</protein>
<dbReference type="SUPFAM" id="SSF57667">
    <property type="entry name" value="beta-beta-alpha zinc fingers"/>
    <property type="match status" value="3"/>
</dbReference>
<dbReference type="FunFam" id="3.30.160.60:FF:000169">
    <property type="entry name" value="transcriptional repressor scratch 2"/>
    <property type="match status" value="1"/>
</dbReference>
<dbReference type="GO" id="GO:0000981">
    <property type="term" value="F:DNA-binding transcription factor activity, RNA polymerase II-specific"/>
    <property type="evidence" value="ECO:0007669"/>
    <property type="project" value="TreeGrafter"/>
</dbReference>
<evidence type="ECO:0000313" key="16">
    <source>
        <dbReference type="WBParaSite" id="TREG1_16890.1"/>
    </source>
</evidence>
<dbReference type="GO" id="GO:0008270">
    <property type="term" value="F:zinc ion binding"/>
    <property type="evidence" value="ECO:0007669"/>
    <property type="project" value="UniProtKB-KW"/>
</dbReference>
<comment type="subcellular location">
    <subcellularLocation>
        <location evidence="1">Nucleus</location>
    </subcellularLocation>
</comment>
<keyword evidence="2" id="KW-0479">Metal-binding</keyword>
<dbReference type="GO" id="GO:0005634">
    <property type="term" value="C:nucleus"/>
    <property type="evidence" value="ECO:0007669"/>
    <property type="project" value="UniProtKB-SubCell"/>
</dbReference>
<comment type="subunit">
    <text evidence="9">Interacts (via SNAG domain) with LIMD1 (via LIM domains), WTIP (via LIM domains) and AJUBA (via LIM domains).</text>
</comment>
<dbReference type="InterPro" id="IPR036236">
    <property type="entry name" value="Znf_C2H2_sf"/>
</dbReference>
<dbReference type="Proteomes" id="UP000050795">
    <property type="component" value="Unassembled WGS sequence"/>
</dbReference>
<evidence type="ECO:0000256" key="5">
    <source>
        <dbReference type="ARBA" id="ARBA00022833"/>
    </source>
</evidence>
<keyword evidence="3" id="KW-0677">Repeat</keyword>
<evidence type="ECO:0000256" key="8">
    <source>
        <dbReference type="ARBA" id="ARBA00037948"/>
    </source>
</evidence>
<evidence type="ECO:0000256" key="1">
    <source>
        <dbReference type="ARBA" id="ARBA00004123"/>
    </source>
</evidence>
<keyword evidence="15" id="KW-1185">Reference proteome</keyword>
<evidence type="ECO:0000259" key="14">
    <source>
        <dbReference type="PROSITE" id="PS50157"/>
    </source>
</evidence>